<comment type="caution">
    <text evidence="1">The sequence shown here is derived from an EMBL/GenBank/DDBJ whole genome shotgun (WGS) entry which is preliminary data.</text>
</comment>
<dbReference type="InterPro" id="IPR045507">
    <property type="entry name" value="DUF6483"/>
</dbReference>
<protein>
    <submittedName>
        <fullName evidence="1">Uncharacterized protein</fullName>
    </submittedName>
</protein>
<organism evidence="1 2">
    <name type="scientific">Tissierella pigra</name>
    <dbReference type="NCBI Taxonomy" id="2607614"/>
    <lineage>
        <taxon>Bacteria</taxon>
        <taxon>Bacillati</taxon>
        <taxon>Bacillota</taxon>
        <taxon>Tissierellia</taxon>
        <taxon>Tissierellales</taxon>
        <taxon>Tissierellaceae</taxon>
        <taxon>Tissierella</taxon>
    </lineage>
</organism>
<dbReference type="Proteomes" id="UP000469523">
    <property type="component" value="Unassembled WGS sequence"/>
</dbReference>
<sequence>MYHQDWIMRQITSFIHMIGKVLFKKDSVELNIHGESNSEKVHILYERLINLINNLKVNEAEDLLFENIETNDLIYIKIAMDFYDKVNKLSDEELEEADFSREEIKLGLEDILRLYGIKFESLGISRKEY</sequence>
<keyword evidence="2" id="KW-1185">Reference proteome</keyword>
<dbReference type="AlphaFoldDB" id="A0A6N7XWR1"/>
<dbReference type="RefSeq" id="WP_154439414.1">
    <property type="nucleotide sequence ID" value="NZ_JAHLPJ010000001.1"/>
</dbReference>
<accession>A0A6N7XWR1</accession>
<gene>
    <name evidence="1" type="ORF">FYJ83_05885</name>
</gene>
<dbReference type="Pfam" id="PF20092">
    <property type="entry name" value="DUF6483"/>
    <property type="match status" value="1"/>
</dbReference>
<proteinExistence type="predicted"/>
<evidence type="ECO:0000313" key="2">
    <source>
        <dbReference type="Proteomes" id="UP000469523"/>
    </source>
</evidence>
<reference evidence="1 2" key="1">
    <citation type="submission" date="2019-09" db="EMBL/GenBank/DDBJ databases">
        <title>In-depth cultivation of the pig gut microbiome towards novel bacterial diversity and tailored functional studies.</title>
        <authorList>
            <person name="Wylensek D."/>
            <person name="Hitch T.C.A."/>
            <person name="Clavel T."/>
        </authorList>
    </citation>
    <scope>NUCLEOTIDE SEQUENCE [LARGE SCALE GENOMIC DNA]</scope>
    <source>
        <strain evidence="1 2">WCA3-693-APC-4?</strain>
    </source>
</reference>
<dbReference type="EMBL" id="VUNQ01000009">
    <property type="protein sequence ID" value="MSU00994.1"/>
    <property type="molecule type" value="Genomic_DNA"/>
</dbReference>
<evidence type="ECO:0000313" key="1">
    <source>
        <dbReference type="EMBL" id="MSU00994.1"/>
    </source>
</evidence>
<name>A0A6N7XWR1_9FIRM</name>